<dbReference type="EMBL" id="BRYB01002233">
    <property type="protein sequence ID" value="GMI41657.1"/>
    <property type="molecule type" value="Genomic_DNA"/>
</dbReference>
<dbReference type="PROSITE" id="PS00070">
    <property type="entry name" value="ALDEHYDE_DEHYDR_CYS"/>
    <property type="match status" value="1"/>
</dbReference>
<evidence type="ECO:0000313" key="3">
    <source>
        <dbReference type="EMBL" id="GMI41657.1"/>
    </source>
</evidence>
<keyword evidence="4" id="KW-1185">Reference proteome</keyword>
<keyword evidence="1" id="KW-0560">Oxidoreductase</keyword>
<dbReference type="PANTHER" id="PTHR11699">
    <property type="entry name" value="ALDEHYDE DEHYDROGENASE-RELATED"/>
    <property type="match status" value="1"/>
</dbReference>
<dbReference type="Gene3D" id="3.40.605.10">
    <property type="entry name" value="Aldehyde Dehydrogenase, Chain A, domain 1"/>
    <property type="match status" value="1"/>
</dbReference>
<dbReference type="InterPro" id="IPR015590">
    <property type="entry name" value="Aldehyde_DH_dom"/>
</dbReference>
<dbReference type="InterPro" id="IPR016160">
    <property type="entry name" value="Ald_DH_CS_CYS"/>
</dbReference>
<dbReference type="Pfam" id="PF00171">
    <property type="entry name" value="Aldedh"/>
    <property type="match status" value="1"/>
</dbReference>
<gene>
    <name evidence="3" type="ORF">TeGR_g1722</name>
</gene>
<name>A0ABQ6N6P1_9STRA</name>
<dbReference type="InterPro" id="IPR016163">
    <property type="entry name" value="Ald_DH_C"/>
</dbReference>
<organism evidence="3 4">
    <name type="scientific">Tetraparma gracilis</name>
    <dbReference type="NCBI Taxonomy" id="2962635"/>
    <lineage>
        <taxon>Eukaryota</taxon>
        <taxon>Sar</taxon>
        <taxon>Stramenopiles</taxon>
        <taxon>Ochrophyta</taxon>
        <taxon>Bolidophyceae</taxon>
        <taxon>Parmales</taxon>
        <taxon>Triparmaceae</taxon>
        <taxon>Tetraparma</taxon>
    </lineage>
</organism>
<sequence>MLGPRTTARVFARVPARSFNTSYGAWIDGKDYMPASATTFDVEDPARRTHLASILDSDAATVDKAVESARASFASGVWSRMDVRDRAEILHESARALRKQVPTYAANESIQTGRAIREMNAQLGRLPEWLEYFAAVIRTHEGHCPPFKGSYVNYVKRVPLGVCAQITPWNHPMLIAIKKIAPALAAGNSIVVKPSELAPITVMEFAKLMSECGLPDGVFNVVPGMGPCGAHLSAHPDLDMVDLTGGTPTGRKVHAAAGANLTPVLSELGGKAPMVVFNDADLDEAVNGTVFGSFVATGQTCIAGTRLLVQEDVYEDFVAKYVAKVKSIKIGDPKDPTTQMGPVINQSQLDKIAEFCEVGKAEGGKILCGGKKVDTAGFDPELKDGYYWEPTVIGDCSPNMRVVREEVFGPVVVAYPFKDEADAIAKANDSEFGLAASVWTKNIKKAHRVADQLDVGIVWLNDHHRNDPSSPWGGMKDSGVGRENGLEALNDTLCDFAGQGG</sequence>
<protein>
    <recommendedName>
        <fullName evidence="2">Aldehyde dehydrogenase domain-containing protein</fullName>
    </recommendedName>
</protein>
<dbReference type="InterPro" id="IPR016162">
    <property type="entry name" value="Ald_DH_N"/>
</dbReference>
<evidence type="ECO:0000259" key="2">
    <source>
        <dbReference type="Pfam" id="PF00171"/>
    </source>
</evidence>
<evidence type="ECO:0000256" key="1">
    <source>
        <dbReference type="ARBA" id="ARBA00023002"/>
    </source>
</evidence>
<dbReference type="CDD" id="cd07114">
    <property type="entry name" value="ALDH_DhaS"/>
    <property type="match status" value="1"/>
</dbReference>
<feature type="domain" description="Aldehyde dehydrogenase" evidence="2">
    <location>
        <begin position="35"/>
        <end position="491"/>
    </location>
</feature>
<accession>A0ABQ6N6P1</accession>
<reference evidence="3 4" key="1">
    <citation type="journal article" date="2023" name="Commun. Biol.">
        <title>Genome analysis of Parmales, the sister group of diatoms, reveals the evolutionary specialization of diatoms from phago-mixotrophs to photoautotrophs.</title>
        <authorList>
            <person name="Ban H."/>
            <person name="Sato S."/>
            <person name="Yoshikawa S."/>
            <person name="Yamada K."/>
            <person name="Nakamura Y."/>
            <person name="Ichinomiya M."/>
            <person name="Sato N."/>
            <person name="Blanc-Mathieu R."/>
            <person name="Endo H."/>
            <person name="Kuwata A."/>
            <person name="Ogata H."/>
        </authorList>
    </citation>
    <scope>NUCLEOTIDE SEQUENCE [LARGE SCALE GENOMIC DNA]</scope>
</reference>
<dbReference type="Gene3D" id="3.40.309.10">
    <property type="entry name" value="Aldehyde Dehydrogenase, Chain A, domain 2"/>
    <property type="match status" value="1"/>
</dbReference>
<comment type="caution">
    <text evidence="3">The sequence shown here is derived from an EMBL/GenBank/DDBJ whole genome shotgun (WGS) entry which is preliminary data.</text>
</comment>
<dbReference type="InterPro" id="IPR016161">
    <property type="entry name" value="Ald_DH/histidinol_DH"/>
</dbReference>
<proteinExistence type="predicted"/>
<evidence type="ECO:0000313" key="4">
    <source>
        <dbReference type="Proteomes" id="UP001165060"/>
    </source>
</evidence>
<dbReference type="Proteomes" id="UP001165060">
    <property type="component" value="Unassembled WGS sequence"/>
</dbReference>
<dbReference type="SUPFAM" id="SSF53720">
    <property type="entry name" value="ALDH-like"/>
    <property type="match status" value="1"/>
</dbReference>